<evidence type="ECO:0000313" key="1">
    <source>
        <dbReference type="EMBL" id="KAK6805591.1"/>
    </source>
</evidence>
<dbReference type="Proteomes" id="UP001371456">
    <property type="component" value="Unassembled WGS sequence"/>
</dbReference>
<sequence>MGRVCTCLMATVNQGFLGNSMLNFGVPTVLLVN</sequence>
<accession>A0AAN8YS20</accession>
<organism evidence="1 2">
    <name type="scientific">Solanum bulbocastanum</name>
    <name type="common">Wild potato</name>
    <dbReference type="NCBI Taxonomy" id="147425"/>
    <lineage>
        <taxon>Eukaryota</taxon>
        <taxon>Viridiplantae</taxon>
        <taxon>Streptophyta</taxon>
        <taxon>Embryophyta</taxon>
        <taxon>Tracheophyta</taxon>
        <taxon>Spermatophyta</taxon>
        <taxon>Magnoliopsida</taxon>
        <taxon>eudicotyledons</taxon>
        <taxon>Gunneridae</taxon>
        <taxon>Pentapetalae</taxon>
        <taxon>asterids</taxon>
        <taxon>lamiids</taxon>
        <taxon>Solanales</taxon>
        <taxon>Solanaceae</taxon>
        <taxon>Solanoideae</taxon>
        <taxon>Solaneae</taxon>
        <taxon>Solanum</taxon>
    </lineage>
</organism>
<gene>
    <name evidence="1" type="ORF">RDI58_003376</name>
</gene>
<comment type="caution">
    <text evidence="1">The sequence shown here is derived from an EMBL/GenBank/DDBJ whole genome shotgun (WGS) entry which is preliminary data.</text>
</comment>
<evidence type="ECO:0000313" key="2">
    <source>
        <dbReference type="Proteomes" id="UP001371456"/>
    </source>
</evidence>
<dbReference type="EMBL" id="JBANQN010000001">
    <property type="protein sequence ID" value="KAK6805591.1"/>
    <property type="molecule type" value="Genomic_DNA"/>
</dbReference>
<dbReference type="AlphaFoldDB" id="A0AAN8YS20"/>
<keyword evidence="2" id="KW-1185">Reference proteome</keyword>
<name>A0AAN8YS20_SOLBU</name>
<proteinExistence type="predicted"/>
<reference evidence="1 2" key="1">
    <citation type="submission" date="2024-02" db="EMBL/GenBank/DDBJ databases">
        <title>de novo genome assembly of Solanum bulbocastanum strain 11H21.</title>
        <authorList>
            <person name="Hosaka A.J."/>
        </authorList>
    </citation>
    <scope>NUCLEOTIDE SEQUENCE [LARGE SCALE GENOMIC DNA]</scope>
    <source>
        <tissue evidence="1">Young leaves</tissue>
    </source>
</reference>
<protein>
    <submittedName>
        <fullName evidence="1">Uncharacterized protein</fullName>
    </submittedName>
</protein>